<evidence type="ECO:0000256" key="2">
    <source>
        <dbReference type="ARBA" id="ARBA00022448"/>
    </source>
</evidence>
<dbReference type="GO" id="GO:0005886">
    <property type="term" value="C:plasma membrane"/>
    <property type="evidence" value="ECO:0007669"/>
    <property type="project" value="UniProtKB-SubCell"/>
</dbReference>
<dbReference type="InterPro" id="IPR035906">
    <property type="entry name" value="MetI-like_sf"/>
</dbReference>
<feature type="domain" description="ABC transmembrane type-1" evidence="9">
    <location>
        <begin position="144"/>
        <end position="349"/>
    </location>
</feature>
<feature type="transmembrane region" description="Helical" evidence="7">
    <location>
        <begin position="283"/>
        <end position="306"/>
    </location>
</feature>
<evidence type="ECO:0000256" key="8">
    <source>
        <dbReference type="SAM" id="MobiDB-lite"/>
    </source>
</evidence>
<evidence type="ECO:0000256" key="3">
    <source>
        <dbReference type="ARBA" id="ARBA00022475"/>
    </source>
</evidence>
<evidence type="ECO:0000256" key="7">
    <source>
        <dbReference type="RuleBase" id="RU363032"/>
    </source>
</evidence>
<feature type="region of interest" description="Disordered" evidence="8">
    <location>
        <begin position="1"/>
        <end position="44"/>
    </location>
</feature>
<keyword evidence="11" id="KW-1185">Reference proteome</keyword>
<comment type="subcellular location">
    <subcellularLocation>
        <location evidence="1 7">Cell membrane</location>
        <topology evidence="1 7">Multi-pass membrane protein</topology>
    </subcellularLocation>
</comment>
<keyword evidence="2 7" id="KW-0813">Transport</keyword>
<proteinExistence type="inferred from homology"/>
<evidence type="ECO:0000256" key="1">
    <source>
        <dbReference type="ARBA" id="ARBA00004651"/>
    </source>
</evidence>
<comment type="similarity">
    <text evidence="7">Belongs to the binding-protein-dependent transport system permease family.</text>
</comment>
<keyword evidence="3" id="KW-1003">Cell membrane</keyword>
<dbReference type="PANTHER" id="PTHR43163:SF6">
    <property type="entry name" value="DIPEPTIDE TRANSPORT SYSTEM PERMEASE PROTEIN DPPB-RELATED"/>
    <property type="match status" value="1"/>
</dbReference>
<dbReference type="SUPFAM" id="SSF161098">
    <property type="entry name" value="MetI-like"/>
    <property type="match status" value="1"/>
</dbReference>
<dbReference type="InterPro" id="IPR045621">
    <property type="entry name" value="BPD_transp_1_N"/>
</dbReference>
<dbReference type="OrthoDB" id="9778910at2"/>
<dbReference type="Pfam" id="PF19300">
    <property type="entry name" value="BPD_transp_1_N"/>
    <property type="match status" value="1"/>
</dbReference>
<feature type="transmembrane region" description="Helical" evidence="7">
    <location>
        <begin position="181"/>
        <end position="207"/>
    </location>
</feature>
<feature type="transmembrane region" description="Helical" evidence="7">
    <location>
        <begin position="150"/>
        <end position="169"/>
    </location>
</feature>
<evidence type="ECO:0000256" key="6">
    <source>
        <dbReference type="ARBA" id="ARBA00023136"/>
    </source>
</evidence>
<evidence type="ECO:0000259" key="9">
    <source>
        <dbReference type="PROSITE" id="PS50928"/>
    </source>
</evidence>
<dbReference type="InterPro" id="IPR000515">
    <property type="entry name" value="MetI-like"/>
</dbReference>
<dbReference type="Gene3D" id="1.10.3720.10">
    <property type="entry name" value="MetI-like"/>
    <property type="match status" value="1"/>
</dbReference>
<evidence type="ECO:0000313" key="10">
    <source>
        <dbReference type="EMBL" id="RAY15606.1"/>
    </source>
</evidence>
<protein>
    <submittedName>
        <fullName evidence="10">ABC transporter permease</fullName>
    </submittedName>
</protein>
<organism evidence="10 11">
    <name type="scientific">Actinomadura craniellae</name>
    <dbReference type="NCBI Taxonomy" id="2231787"/>
    <lineage>
        <taxon>Bacteria</taxon>
        <taxon>Bacillati</taxon>
        <taxon>Actinomycetota</taxon>
        <taxon>Actinomycetes</taxon>
        <taxon>Streptosporangiales</taxon>
        <taxon>Thermomonosporaceae</taxon>
        <taxon>Actinomadura</taxon>
    </lineage>
</organism>
<dbReference type="RefSeq" id="WP_111864068.1">
    <property type="nucleotide sequence ID" value="NZ_QLYX01000003.1"/>
</dbReference>
<evidence type="ECO:0000256" key="4">
    <source>
        <dbReference type="ARBA" id="ARBA00022692"/>
    </source>
</evidence>
<dbReference type="CDD" id="cd06261">
    <property type="entry name" value="TM_PBP2"/>
    <property type="match status" value="1"/>
</dbReference>
<keyword evidence="4 7" id="KW-0812">Transmembrane</keyword>
<accession>A0A365H9H7</accession>
<dbReference type="EMBL" id="QLYX01000003">
    <property type="protein sequence ID" value="RAY15606.1"/>
    <property type="molecule type" value="Genomic_DNA"/>
</dbReference>
<gene>
    <name evidence="10" type="ORF">DPM19_07375</name>
</gene>
<name>A0A365H9H7_9ACTN</name>
<dbReference type="GO" id="GO:0055085">
    <property type="term" value="P:transmembrane transport"/>
    <property type="evidence" value="ECO:0007669"/>
    <property type="project" value="InterPro"/>
</dbReference>
<keyword evidence="5 7" id="KW-1133">Transmembrane helix</keyword>
<feature type="transmembrane region" description="Helical" evidence="7">
    <location>
        <begin position="54"/>
        <end position="79"/>
    </location>
</feature>
<dbReference type="Proteomes" id="UP000251891">
    <property type="component" value="Unassembled WGS sequence"/>
</dbReference>
<evidence type="ECO:0000256" key="5">
    <source>
        <dbReference type="ARBA" id="ARBA00022989"/>
    </source>
</evidence>
<reference evidence="10 11" key="1">
    <citation type="submission" date="2018-06" db="EMBL/GenBank/DDBJ databases">
        <title>Actinomadura craniellae sp. nov. isolated from marine sponge Craniella sp.</title>
        <authorList>
            <person name="Li L."/>
            <person name="Xu Q.H."/>
            <person name="Lin H.W."/>
            <person name="Lu Y.H."/>
        </authorList>
    </citation>
    <scope>NUCLEOTIDE SEQUENCE [LARGE SCALE GENOMIC DNA]</scope>
    <source>
        <strain evidence="10 11">LHW63021</strain>
    </source>
</reference>
<feature type="transmembrane region" description="Helical" evidence="7">
    <location>
        <begin position="227"/>
        <end position="246"/>
    </location>
</feature>
<keyword evidence="6 7" id="KW-0472">Membrane</keyword>
<sequence length="365" mass="38586">MAGRIDAAGIRTGSAGKGKSQDEQAPAEATRPPGAAHDDRGRGPRIKGSLGRFILVRLLLFPPTALGAGLFTFLLIKIIPGGPAYARLGENATPESVALIERQLGLDRPLPEQFLGWLGKVLTGDFGASFQTGYPVSDTIAETLPVTLELTFVAILGTCLIAIPVGVFAGKRAARSSGRWVRSISGLGLAVPDFFAALVLITIFSVWLRVLPRLGFTPFAEDPVQNLYHLILPALPMILGGSAIVIRQVGAAMADAMASDYVRTARAMGLSERRVTWHYAFRSVLPTVLNVVGLLALGQLGATLILEEIFVLPGLGRTLVTAIGQLDFPVILGVVLVFVFIALVVNLVVDIVAGLVDPAIRKGTS</sequence>
<comment type="caution">
    <text evidence="10">The sequence shown here is derived from an EMBL/GenBank/DDBJ whole genome shotgun (WGS) entry which is preliminary data.</text>
</comment>
<evidence type="ECO:0000313" key="11">
    <source>
        <dbReference type="Proteomes" id="UP000251891"/>
    </source>
</evidence>
<feature type="transmembrane region" description="Helical" evidence="7">
    <location>
        <begin position="326"/>
        <end position="356"/>
    </location>
</feature>
<dbReference type="PANTHER" id="PTHR43163">
    <property type="entry name" value="DIPEPTIDE TRANSPORT SYSTEM PERMEASE PROTEIN DPPB-RELATED"/>
    <property type="match status" value="1"/>
</dbReference>
<dbReference type="Pfam" id="PF00528">
    <property type="entry name" value="BPD_transp_1"/>
    <property type="match status" value="1"/>
</dbReference>
<dbReference type="AlphaFoldDB" id="A0A365H9H7"/>
<dbReference type="PROSITE" id="PS50928">
    <property type="entry name" value="ABC_TM1"/>
    <property type="match status" value="1"/>
</dbReference>